<evidence type="ECO:0000313" key="2">
    <source>
        <dbReference type="Proteomes" id="UP000515908"/>
    </source>
</evidence>
<proteinExistence type="predicted"/>
<protein>
    <submittedName>
        <fullName evidence="1">Papain-like cysteine peptidase (DUF1796), putative</fullName>
    </submittedName>
</protein>
<dbReference type="Proteomes" id="UP000515908">
    <property type="component" value="Chromosome 10"/>
</dbReference>
<name>A0A7G2CE70_9TRYP</name>
<dbReference type="VEuPathDB" id="TriTrypDB:ADEAN_000563700"/>
<gene>
    <name evidence="1" type="ORF">ADEAN_000563700</name>
</gene>
<keyword evidence="2" id="KW-1185">Reference proteome</keyword>
<dbReference type="AlphaFoldDB" id="A0A7G2CE70"/>
<accession>A0A7G2CE70</accession>
<dbReference type="Pfam" id="PF08795">
    <property type="entry name" value="DUF1796"/>
    <property type="match status" value="1"/>
</dbReference>
<dbReference type="EMBL" id="LR877154">
    <property type="protein sequence ID" value="CAD2218150.1"/>
    <property type="molecule type" value="Genomic_DNA"/>
</dbReference>
<sequence length="451" mass="51941">MRRWVSLGGWCGPSLLLSKLDMRTPFDASVHPHEKEISEFLPFDFVRCTLDGISELTKNGFGDGLEHFLPGNYKTRWLALEKESETQHNPSSIDPLSFPLESILLFPPDPVSIWLLFRSRHACFTHFDLNNTQILKELETRVVAWENMFKQTQTSNNNENHHRGITFLRTVMAEDPLEEVLYMPTLHDTFREAFQQHQHHNADFRTVLVVHNQSERTEPLFFIKESNHSNNNNVCIVWNVKEEYGNEKKKKNLLLFDACESGYQTVLYAMSKEANWRQYVNRLPTSEEYIKLKQQQQSSSSVFVPSSQFSTIEGVLPAVRGSCKGFGSTFHENENNKNKKTNWSCRYCSSTNGHAMTNANSFDANRDGAPIPFTEEERDILLLQYALQGGDEVAAVEKACLAVKEKNLTYKRGSNEMYRELLLFAGKDDAMKEGKDRIKKKKIHTHTLLFS</sequence>
<dbReference type="OrthoDB" id="433668at2759"/>
<reference evidence="1 2" key="1">
    <citation type="submission" date="2020-08" db="EMBL/GenBank/DDBJ databases">
        <authorList>
            <person name="Newling K."/>
            <person name="Davey J."/>
            <person name="Forrester S."/>
        </authorList>
    </citation>
    <scope>NUCLEOTIDE SEQUENCE [LARGE SCALE GENOMIC DNA]</scope>
    <source>
        <strain evidence="2">Crithidia deanei Carvalho (ATCC PRA-265)</strain>
    </source>
</reference>
<dbReference type="InterPro" id="IPR014903">
    <property type="entry name" value="DUF1796"/>
</dbReference>
<organism evidence="1 2">
    <name type="scientific">Angomonas deanei</name>
    <dbReference type="NCBI Taxonomy" id="59799"/>
    <lineage>
        <taxon>Eukaryota</taxon>
        <taxon>Discoba</taxon>
        <taxon>Euglenozoa</taxon>
        <taxon>Kinetoplastea</taxon>
        <taxon>Metakinetoplastina</taxon>
        <taxon>Trypanosomatida</taxon>
        <taxon>Trypanosomatidae</taxon>
        <taxon>Strigomonadinae</taxon>
        <taxon>Angomonas</taxon>
    </lineage>
</organism>
<evidence type="ECO:0000313" key="1">
    <source>
        <dbReference type="EMBL" id="CAD2218150.1"/>
    </source>
</evidence>